<sequence>MAAAIALLSFPIPERAAPTGPQGGTPGVPTLETTWPGITPTTMLGTFLNRTPYTPLLYLDSLTTVATSESATALQLLVYTPGEEPVILAELPLEDAPGFTSVAVTPDGRVIWTETVPDSRGTPKTTIKVTSDIVHPGTSTSGNAPQETDGPATGGSPGVPSKTVTTDTGDALFSGSAHDLQVSSDGVVHWAAATRRATPTTEIRSIPLTGGNVQIVTLSGDYSLSSWPYVVGTPGKSVALLDLASQTTQTITVGADEMATCSPVWCRVLGMTSGNTDALPTGGGPRTTIAGQRYSAAVPDPFLLDRFEPLIDTSAASPQGQPLLLFDAKTGRTTLIARDARIVQAHDAMLWWSTGDKETLRWHVLDLTQLT</sequence>
<accession>A0A9W6SHS7</accession>
<evidence type="ECO:0000256" key="1">
    <source>
        <dbReference type="SAM" id="MobiDB-lite"/>
    </source>
</evidence>
<gene>
    <name evidence="2" type="ORF">Afil01_21760</name>
</gene>
<dbReference type="Proteomes" id="UP001165079">
    <property type="component" value="Unassembled WGS sequence"/>
</dbReference>
<keyword evidence="3" id="KW-1185">Reference proteome</keyword>
<evidence type="ECO:0000313" key="3">
    <source>
        <dbReference type="Proteomes" id="UP001165079"/>
    </source>
</evidence>
<protein>
    <submittedName>
        <fullName evidence="2">Uncharacterized protein</fullName>
    </submittedName>
</protein>
<reference evidence="2" key="1">
    <citation type="submission" date="2023-03" db="EMBL/GenBank/DDBJ databases">
        <title>Actinorhabdospora filicis NBRC 111898.</title>
        <authorList>
            <person name="Ichikawa N."/>
            <person name="Sato H."/>
            <person name="Tonouchi N."/>
        </authorList>
    </citation>
    <scope>NUCLEOTIDE SEQUENCE</scope>
    <source>
        <strain evidence="2">NBRC 111898</strain>
    </source>
</reference>
<evidence type="ECO:0000313" key="2">
    <source>
        <dbReference type="EMBL" id="GLZ77369.1"/>
    </source>
</evidence>
<feature type="region of interest" description="Disordered" evidence="1">
    <location>
        <begin position="133"/>
        <end position="167"/>
    </location>
</feature>
<dbReference type="EMBL" id="BSTX01000001">
    <property type="protein sequence ID" value="GLZ77369.1"/>
    <property type="molecule type" value="Genomic_DNA"/>
</dbReference>
<comment type="caution">
    <text evidence="2">The sequence shown here is derived from an EMBL/GenBank/DDBJ whole genome shotgun (WGS) entry which is preliminary data.</text>
</comment>
<dbReference type="AlphaFoldDB" id="A0A9W6SHS7"/>
<feature type="compositionally biased region" description="Polar residues" evidence="1">
    <location>
        <begin position="137"/>
        <end position="146"/>
    </location>
</feature>
<proteinExistence type="predicted"/>
<name>A0A9W6SHS7_9ACTN</name>
<organism evidence="2 3">
    <name type="scientific">Actinorhabdospora filicis</name>
    <dbReference type="NCBI Taxonomy" id="1785913"/>
    <lineage>
        <taxon>Bacteria</taxon>
        <taxon>Bacillati</taxon>
        <taxon>Actinomycetota</taxon>
        <taxon>Actinomycetes</taxon>
        <taxon>Micromonosporales</taxon>
        <taxon>Micromonosporaceae</taxon>
        <taxon>Actinorhabdospora</taxon>
    </lineage>
</organism>